<gene>
    <name evidence="4" type="ORF">HNP98_003993</name>
</gene>
<reference evidence="4 5" key="1">
    <citation type="submission" date="2020-05" db="EMBL/GenBank/DDBJ databases">
        <title>Genomic Encyclopedia of Type Strains, Phase IV (KMG-V): Genome sequencing to study the core and pangenomes of soil and plant-associated prokaryotes.</title>
        <authorList>
            <person name="Whitman W."/>
        </authorList>
    </citation>
    <scope>NUCLEOTIDE SEQUENCE [LARGE SCALE GENOMIC DNA]</scope>
    <source>
        <strain evidence="4 5">9A</strain>
    </source>
</reference>
<accession>A0ABX2FVB7</accession>
<organism evidence="4 5">
    <name type="scientific">Hymenobacter caeli</name>
    <dbReference type="NCBI Taxonomy" id="2735894"/>
    <lineage>
        <taxon>Bacteria</taxon>
        <taxon>Pseudomonadati</taxon>
        <taxon>Bacteroidota</taxon>
        <taxon>Cytophagia</taxon>
        <taxon>Cytophagales</taxon>
        <taxon>Hymenobacteraceae</taxon>
        <taxon>Hymenobacter</taxon>
    </lineage>
</organism>
<dbReference type="Pfam" id="PF13561">
    <property type="entry name" value="adh_short_C2"/>
    <property type="match status" value="1"/>
</dbReference>
<evidence type="ECO:0000313" key="4">
    <source>
        <dbReference type="EMBL" id="NRT21148.1"/>
    </source>
</evidence>
<dbReference type="GO" id="GO:0004316">
    <property type="term" value="F:3-oxoacyl-[acyl-carrier-protein] reductase (NADPH) activity"/>
    <property type="evidence" value="ECO:0007669"/>
    <property type="project" value="UniProtKB-EC"/>
</dbReference>
<dbReference type="SUPFAM" id="SSF51735">
    <property type="entry name" value="NAD(P)-binding Rossmann-fold domains"/>
    <property type="match status" value="1"/>
</dbReference>
<evidence type="ECO:0000313" key="5">
    <source>
        <dbReference type="Proteomes" id="UP000779507"/>
    </source>
</evidence>
<dbReference type="InterPro" id="IPR020904">
    <property type="entry name" value="Sc_DH/Rdtase_CS"/>
</dbReference>
<proteinExistence type="inferred from homology"/>
<comment type="similarity">
    <text evidence="1">Belongs to the short-chain dehydrogenases/reductases (SDR) family.</text>
</comment>
<evidence type="ECO:0000259" key="3">
    <source>
        <dbReference type="SMART" id="SM00822"/>
    </source>
</evidence>
<keyword evidence="2 4" id="KW-0560">Oxidoreductase</keyword>
<dbReference type="InterPro" id="IPR002347">
    <property type="entry name" value="SDR_fam"/>
</dbReference>
<name>A0ABX2FVB7_9BACT</name>
<evidence type="ECO:0000256" key="2">
    <source>
        <dbReference type="ARBA" id="ARBA00023002"/>
    </source>
</evidence>
<dbReference type="RefSeq" id="WP_173811907.1">
    <property type="nucleotide sequence ID" value="NZ_JABSNP010000026.1"/>
</dbReference>
<dbReference type="PROSITE" id="PS00061">
    <property type="entry name" value="ADH_SHORT"/>
    <property type="match status" value="1"/>
</dbReference>
<feature type="domain" description="Ketoreductase" evidence="3">
    <location>
        <begin position="7"/>
        <end position="191"/>
    </location>
</feature>
<dbReference type="InterPro" id="IPR036291">
    <property type="entry name" value="NAD(P)-bd_dom_sf"/>
</dbReference>
<keyword evidence="5" id="KW-1185">Reference proteome</keyword>
<dbReference type="Gene3D" id="3.40.50.720">
    <property type="entry name" value="NAD(P)-binding Rossmann-like Domain"/>
    <property type="match status" value="1"/>
</dbReference>
<evidence type="ECO:0000256" key="1">
    <source>
        <dbReference type="ARBA" id="ARBA00006484"/>
    </source>
</evidence>
<dbReference type="SMART" id="SM00822">
    <property type="entry name" value="PKS_KR"/>
    <property type="match status" value="1"/>
</dbReference>
<dbReference type="PRINTS" id="PR00081">
    <property type="entry name" value="GDHRDH"/>
</dbReference>
<dbReference type="EC" id="1.1.1.100" evidence="4"/>
<protein>
    <submittedName>
        <fullName evidence="4">3-oxoacyl-[acyl-carrier protein] reductase</fullName>
        <ecNumber evidence="4">1.1.1.100</ecNumber>
    </submittedName>
</protein>
<comment type="caution">
    <text evidence="4">The sequence shown here is derived from an EMBL/GenBank/DDBJ whole genome shotgun (WGS) entry which is preliminary data.</text>
</comment>
<sequence length="248" mass="25872">MTPAKDKIVLITGASKGIGRGIALKLAAAGYTLVLNYSANDAAAEETRAAVQNLGAECLLLKADVSQASGVETLFQRAEDRFGRLDAVVSNAGMEIISRQLWDHSEADYDRLFDLNVKGTFHVLKQAATRVVDGGRIVVISSSNTLHPIAGMSLYAGTKAAIKMFAEILAKEVAPRQVTVNSVLPGAIVGAGVVAELSEPELAEFAKGSPMGRLGTPADVGNAVAYLLSAEADFVSGHHLLVNGSADL</sequence>
<dbReference type="Proteomes" id="UP000779507">
    <property type="component" value="Unassembled WGS sequence"/>
</dbReference>
<dbReference type="PRINTS" id="PR00080">
    <property type="entry name" value="SDRFAMILY"/>
</dbReference>
<dbReference type="PANTHER" id="PTHR43639:SF1">
    <property type="entry name" value="SHORT-CHAIN DEHYDROGENASE_REDUCTASE FAMILY PROTEIN"/>
    <property type="match status" value="1"/>
</dbReference>
<dbReference type="PANTHER" id="PTHR43639">
    <property type="entry name" value="OXIDOREDUCTASE, SHORT-CHAIN DEHYDROGENASE/REDUCTASE FAMILY (AFU_ORTHOLOGUE AFUA_5G02870)"/>
    <property type="match status" value="1"/>
</dbReference>
<dbReference type="EMBL" id="JABSNP010000026">
    <property type="protein sequence ID" value="NRT21148.1"/>
    <property type="molecule type" value="Genomic_DNA"/>
</dbReference>
<dbReference type="InterPro" id="IPR057326">
    <property type="entry name" value="KR_dom"/>
</dbReference>